<dbReference type="Proteomes" id="UP000053841">
    <property type="component" value="Unassembled WGS sequence"/>
</dbReference>
<dbReference type="AlphaFoldDB" id="W6YHD8"/>
<sequence length="369" mass="40177">MSSMSPDMLAHHRNQNSLPHFSSSGTSTRPMQTNTEQPKETTAPPSPAHSRTSHTTDPNHFPIPQIQGVVPGFRHTHTSHSLPFSTPTTRDILQTLNTTSSPPTPDPTTQSSYPRPSPPNFLYPFAIVPYTTLPSTSCTRCPENAMAGSPDMSLATTLPLGLKLLFLGTLCAAALGLAWTVVVCCIVQHSEAAPSKAAPSDEEAWQSEAKRSDSIQTQHGSKEESKDTRDVANPFADPTNTHQTTDKSAALISGIDVPPTPRYRRRNNAVPGSPQNPFLDPPSEGEGVRVERTEGEWMRARAMFFAEMEAVESEMRELSRGRVVDGEVPAREKRNGRSGVMKVVERGVEMVDGGVDDVVVAMARWTDDK</sequence>
<proteinExistence type="predicted"/>
<keyword evidence="2" id="KW-0812">Transmembrane</keyword>
<feature type="compositionally biased region" description="Polar residues" evidence="1">
    <location>
        <begin position="238"/>
        <end position="247"/>
    </location>
</feature>
<protein>
    <submittedName>
        <fullName evidence="3">Uncharacterized protein</fullName>
    </submittedName>
</protein>
<feature type="compositionally biased region" description="Polar residues" evidence="1">
    <location>
        <begin position="15"/>
        <end position="36"/>
    </location>
</feature>
<dbReference type="RefSeq" id="XP_007708748.1">
    <property type="nucleotide sequence ID" value="XM_007710558.1"/>
</dbReference>
<feature type="compositionally biased region" description="Basic and acidic residues" evidence="1">
    <location>
        <begin position="220"/>
        <end position="230"/>
    </location>
</feature>
<accession>W6YHD8</accession>
<dbReference type="OrthoDB" id="3695549at2759"/>
<feature type="region of interest" description="Disordered" evidence="1">
    <location>
        <begin position="94"/>
        <end position="116"/>
    </location>
</feature>
<keyword evidence="2" id="KW-0472">Membrane</keyword>
<dbReference type="EMBL" id="KI964556">
    <property type="protein sequence ID" value="EUC36940.1"/>
    <property type="molecule type" value="Genomic_DNA"/>
</dbReference>
<evidence type="ECO:0000256" key="1">
    <source>
        <dbReference type="SAM" id="MobiDB-lite"/>
    </source>
</evidence>
<feature type="compositionally biased region" description="Polar residues" evidence="1">
    <location>
        <begin position="49"/>
        <end position="58"/>
    </location>
</feature>
<gene>
    <name evidence="3" type="ORF">COCCADRAFT_33763</name>
</gene>
<evidence type="ECO:0000313" key="4">
    <source>
        <dbReference type="Proteomes" id="UP000053841"/>
    </source>
</evidence>
<name>W6YHD8_COCC2</name>
<keyword evidence="2" id="KW-1133">Transmembrane helix</keyword>
<evidence type="ECO:0000256" key="2">
    <source>
        <dbReference type="SAM" id="Phobius"/>
    </source>
</evidence>
<feature type="transmembrane region" description="Helical" evidence="2">
    <location>
        <begin position="160"/>
        <end position="182"/>
    </location>
</feature>
<dbReference type="KEGG" id="bze:COCCADRAFT_33763"/>
<dbReference type="GeneID" id="19147591"/>
<reference evidence="3 4" key="1">
    <citation type="journal article" date="2013" name="PLoS Genet.">
        <title>Comparative genome structure, secondary metabolite, and effector coding capacity across Cochliobolus pathogens.</title>
        <authorList>
            <person name="Condon B.J."/>
            <person name="Leng Y."/>
            <person name="Wu D."/>
            <person name="Bushley K.E."/>
            <person name="Ohm R.A."/>
            <person name="Otillar R."/>
            <person name="Martin J."/>
            <person name="Schackwitz W."/>
            <person name="Grimwood J."/>
            <person name="MohdZainudin N."/>
            <person name="Xue C."/>
            <person name="Wang R."/>
            <person name="Manning V.A."/>
            <person name="Dhillon B."/>
            <person name="Tu Z.J."/>
            <person name="Steffenson B.J."/>
            <person name="Salamov A."/>
            <person name="Sun H."/>
            <person name="Lowry S."/>
            <person name="LaButti K."/>
            <person name="Han J."/>
            <person name="Copeland A."/>
            <person name="Lindquist E."/>
            <person name="Barry K."/>
            <person name="Schmutz J."/>
            <person name="Baker S.E."/>
            <person name="Ciuffetti L.M."/>
            <person name="Grigoriev I.V."/>
            <person name="Zhong S."/>
            <person name="Turgeon B.G."/>
        </authorList>
    </citation>
    <scope>NUCLEOTIDE SEQUENCE [LARGE SCALE GENOMIC DNA]</scope>
    <source>
        <strain evidence="3 4">26-R-13</strain>
    </source>
</reference>
<feature type="region of interest" description="Disordered" evidence="1">
    <location>
        <begin position="193"/>
        <end position="288"/>
    </location>
</feature>
<evidence type="ECO:0000313" key="3">
    <source>
        <dbReference type="EMBL" id="EUC36940.1"/>
    </source>
</evidence>
<organism evidence="3 4">
    <name type="scientific">Cochliobolus carbonum (strain 26-R-13)</name>
    <name type="common">Maize leaf spot fungus</name>
    <name type="synonym">Bipolaris zeicola</name>
    <dbReference type="NCBI Taxonomy" id="930089"/>
    <lineage>
        <taxon>Eukaryota</taxon>
        <taxon>Fungi</taxon>
        <taxon>Dikarya</taxon>
        <taxon>Ascomycota</taxon>
        <taxon>Pezizomycotina</taxon>
        <taxon>Dothideomycetes</taxon>
        <taxon>Pleosporomycetidae</taxon>
        <taxon>Pleosporales</taxon>
        <taxon>Pleosporineae</taxon>
        <taxon>Pleosporaceae</taxon>
        <taxon>Bipolaris</taxon>
    </lineage>
</organism>
<feature type="region of interest" description="Disordered" evidence="1">
    <location>
        <begin position="1"/>
        <end position="67"/>
    </location>
</feature>
<dbReference type="HOGENOM" id="CLU_054809_0_0_1"/>
<keyword evidence="4" id="KW-1185">Reference proteome</keyword>